<evidence type="ECO:0000256" key="4">
    <source>
        <dbReference type="PROSITE-ProRule" id="PRU00335"/>
    </source>
</evidence>
<proteinExistence type="predicted"/>
<dbReference type="Gene3D" id="1.10.10.60">
    <property type="entry name" value="Homeodomain-like"/>
    <property type="match status" value="1"/>
</dbReference>
<dbReference type="InterPro" id="IPR001647">
    <property type="entry name" value="HTH_TetR"/>
</dbReference>
<keyword evidence="2 4" id="KW-0238">DNA-binding</keyword>
<dbReference type="InterPro" id="IPR009057">
    <property type="entry name" value="Homeodomain-like_sf"/>
</dbReference>
<evidence type="ECO:0000313" key="6">
    <source>
        <dbReference type="EMBL" id="BAD59240.1"/>
    </source>
</evidence>
<feature type="domain" description="HTH tetR-type" evidence="5">
    <location>
        <begin position="18"/>
        <end position="78"/>
    </location>
</feature>
<dbReference type="EMBL" id="AP006618">
    <property type="protein sequence ID" value="BAD59240.1"/>
    <property type="molecule type" value="Genomic_DNA"/>
</dbReference>
<dbReference type="Gene3D" id="1.10.357.10">
    <property type="entry name" value="Tetracycline Repressor, domain 2"/>
    <property type="match status" value="1"/>
</dbReference>
<feature type="DNA-binding region" description="H-T-H motif" evidence="4">
    <location>
        <begin position="41"/>
        <end position="60"/>
    </location>
</feature>
<dbReference type="STRING" id="247156.NFA_43910"/>
<name>Q5YRF1_NOCFA</name>
<dbReference type="Proteomes" id="UP000006820">
    <property type="component" value="Chromosome"/>
</dbReference>
<dbReference type="PROSITE" id="PS50977">
    <property type="entry name" value="HTH_TETR_2"/>
    <property type="match status" value="1"/>
</dbReference>
<dbReference type="InterPro" id="IPR050109">
    <property type="entry name" value="HTH-type_TetR-like_transc_reg"/>
</dbReference>
<evidence type="ECO:0000259" key="5">
    <source>
        <dbReference type="PROSITE" id="PS50977"/>
    </source>
</evidence>
<dbReference type="KEGG" id="nfa:NFA_43910"/>
<dbReference type="PANTHER" id="PTHR30055">
    <property type="entry name" value="HTH-TYPE TRANSCRIPTIONAL REGULATOR RUTR"/>
    <property type="match status" value="1"/>
</dbReference>
<dbReference type="SUPFAM" id="SSF46689">
    <property type="entry name" value="Homeodomain-like"/>
    <property type="match status" value="1"/>
</dbReference>
<keyword evidence="7" id="KW-1185">Reference proteome</keyword>
<evidence type="ECO:0000256" key="3">
    <source>
        <dbReference type="ARBA" id="ARBA00023163"/>
    </source>
</evidence>
<dbReference type="eggNOG" id="COG1309">
    <property type="taxonomic scope" value="Bacteria"/>
</dbReference>
<dbReference type="InterPro" id="IPR036271">
    <property type="entry name" value="Tet_transcr_reg_TetR-rel_C_sf"/>
</dbReference>
<dbReference type="SUPFAM" id="SSF48498">
    <property type="entry name" value="Tetracyclin repressor-like, C-terminal domain"/>
    <property type="match status" value="1"/>
</dbReference>
<sequence>MVAETAKPETGRRRRRGAALEEAILTAAAAELLESGYAGLTMEKVAARARTNKNAIYRRWPHRLALAVAAYRQVATAVAPPDTGDLREDALELLRRANRHWSSPLGAILRELMAAAGGAPEFLAQLPDQSTDAVAAVWLTVLGRAVARGQAAPEALHPRVATVPIVLLRNEFVVRGVPTAPEGVLTEIVDEIFLPLVRGRAPG</sequence>
<dbReference type="Pfam" id="PF16859">
    <property type="entry name" value="TetR_C_11"/>
    <property type="match status" value="1"/>
</dbReference>
<dbReference type="AlphaFoldDB" id="Q5YRF1"/>
<dbReference type="GO" id="GO:0000976">
    <property type="term" value="F:transcription cis-regulatory region binding"/>
    <property type="evidence" value="ECO:0007669"/>
    <property type="project" value="TreeGrafter"/>
</dbReference>
<dbReference type="InterPro" id="IPR011075">
    <property type="entry name" value="TetR_C"/>
</dbReference>
<organism evidence="6 7">
    <name type="scientific">Nocardia farcinica (strain IFM 10152)</name>
    <dbReference type="NCBI Taxonomy" id="247156"/>
    <lineage>
        <taxon>Bacteria</taxon>
        <taxon>Bacillati</taxon>
        <taxon>Actinomycetota</taxon>
        <taxon>Actinomycetes</taxon>
        <taxon>Mycobacteriales</taxon>
        <taxon>Nocardiaceae</taxon>
        <taxon>Nocardia</taxon>
    </lineage>
</organism>
<dbReference type="PANTHER" id="PTHR30055:SF148">
    <property type="entry name" value="TETR-FAMILY TRANSCRIPTIONAL REGULATOR"/>
    <property type="match status" value="1"/>
</dbReference>
<evidence type="ECO:0000256" key="1">
    <source>
        <dbReference type="ARBA" id="ARBA00023015"/>
    </source>
</evidence>
<reference evidence="6 7" key="1">
    <citation type="journal article" date="2004" name="Proc. Natl. Acad. Sci. U.S.A.">
        <title>The complete genomic sequence of Nocardia farcinica IFM 10152.</title>
        <authorList>
            <person name="Ishikawa J."/>
            <person name="Yamashita A."/>
            <person name="Mikami Y."/>
            <person name="Hoshino Y."/>
            <person name="Kurita H."/>
            <person name="Hotta K."/>
            <person name="Shiba T."/>
            <person name="Hattori M."/>
        </authorList>
    </citation>
    <scope>NUCLEOTIDE SEQUENCE [LARGE SCALE GENOMIC DNA]</scope>
    <source>
        <strain evidence="6 7">IFM 10152</strain>
    </source>
</reference>
<protein>
    <submittedName>
        <fullName evidence="6">Putative transcriptional regulator</fullName>
    </submittedName>
</protein>
<evidence type="ECO:0000313" key="7">
    <source>
        <dbReference type="Proteomes" id="UP000006820"/>
    </source>
</evidence>
<gene>
    <name evidence="6" type="ordered locus">NFA_43910</name>
</gene>
<dbReference type="HOGENOM" id="CLU_069356_25_3_11"/>
<keyword evidence="1" id="KW-0805">Transcription regulation</keyword>
<evidence type="ECO:0000256" key="2">
    <source>
        <dbReference type="ARBA" id="ARBA00023125"/>
    </source>
</evidence>
<dbReference type="GO" id="GO:0003700">
    <property type="term" value="F:DNA-binding transcription factor activity"/>
    <property type="evidence" value="ECO:0007669"/>
    <property type="project" value="TreeGrafter"/>
</dbReference>
<keyword evidence="3" id="KW-0804">Transcription</keyword>
<accession>Q5YRF1</accession>
<dbReference type="Pfam" id="PF00440">
    <property type="entry name" value="TetR_N"/>
    <property type="match status" value="1"/>
</dbReference>